<gene>
    <name evidence="2" type="ORF">EJN92_01565</name>
</gene>
<proteinExistence type="predicted"/>
<dbReference type="InterPro" id="IPR027417">
    <property type="entry name" value="P-loop_NTPase"/>
</dbReference>
<keyword evidence="2" id="KW-0269">Exonuclease</keyword>
<dbReference type="Pfam" id="PF13555">
    <property type="entry name" value="AAA_29"/>
    <property type="match status" value="1"/>
</dbReference>
<dbReference type="AlphaFoldDB" id="A0A3S9HFC5"/>
<feature type="coiled-coil region" evidence="1">
    <location>
        <begin position="824"/>
        <end position="859"/>
    </location>
</feature>
<dbReference type="OrthoDB" id="174137at2"/>
<accession>A0A3S9HFC5</accession>
<dbReference type="SUPFAM" id="SSF52540">
    <property type="entry name" value="P-loop containing nucleoside triphosphate hydrolases"/>
    <property type="match status" value="1"/>
</dbReference>
<dbReference type="EMBL" id="CP034464">
    <property type="protein sequence ID" value="AZP10827.1"/>
    <property type="molecule type" value="Genomic_DNA"/>
</dbReference>
<dbReference type="Gene3D" id="3.40.50.300">
    <property type="entry name" value="P-loop containing nucleotide triphosphate hydrolases"/>
    <property type="match status" value="1"/>
</dbReference>
<dbReference type="GO" id="GO:0004527">
    <property type="term" value="F:exonuclease activity"/>
    <property type="evidence" value="ECO:0007669"/>
    <property type="project" value="UniProtKB-KW"/>
</dbReference>
<evidence type="ECO:0000256" key="1">
    <source>
        <dbReference type="SAM" id="Coils"/>
    </source>
</evidence>
<name>A0A3S9HFC5_9BURK</name>
<reference evidence="2 3" key="1">
    <citation type="journal article" date="2011" name="Int. J. Syst. Evol. Microbiol.">
        <title>Description of Undibacterium oligocarboniphilum sp. nov., isolated from purified water, and Undibacterium pigrum strain CCUG 49012 as the type strain of Undibacterium parvum sp. nov., and emended descriptions of the genus Undibacterium and the species Undibacterium pigrum.</title>
        <authorList>
            <person name="Eder W."/>
            <person name="Wanner G."/>
            <person name="Ludwig W."/>
            <person name="Busse H.J."/>
            <person name="Ziemke-Kageler F."/>
            <person name="Lang E."/>
        </authorList>
    </citation>
    <scope>NUCLEOTIDE SEQUENCE [LARGE SCALE GENOMIC DNA]</scope>
    <source>
        <strain evidence="2 3">DSM 23061</strain>
    </source>
</reference>
<protein>
    <submittedName>
        <fullName evidence="2">ATP-dependent exonuclease SbcCD, C subunit-like protein</fullName>
    </submittedName>
</protein>
<organism evidence="2 3">
    <name type="scientific">Undibacterium parvum</name>
    <dbReference type="NCBI Taxonomy" id="401471"/>
    <lineage>
        <taxon>Bacteria</taxon>
        <taxon>Pseudomonadati</taxon>
        <taxon>Pseudomonadota</taxon>
        <taxon>Betaproteobacteria</taxon>
        <taxon>Burkholderiales</taxon>
        <taxon>Oxalobacteraceae</taxon>
        <taxon>Undibacterium</taxon>
    </lineage>
</organism>
<dbReference type="RefSeq" id="WP_126126226.1">
    <property type="nucleotide sequence ID" value="NZ_CP034464.1"/>
</dbReference>
<dbReference type="KEGG" id="upv:EJN92_01565"/>
<dbReference type="Proteomes" id="UP000275663">
    <property type="component" value="Chromosome"/>
</dbReference>
<evidence type="ECO:0000313" key="3">
    <source>
        <dbReference type="Proteomes" id="UP000275663"/>
    </source>
</evidence>
<dbReference type="Pfam" id="PF13558">
    <property type="entry name" value="SbcC_Walker_B"/>
    <property type="match status" value="1"/>
</dbReference>
<sequence>MNEELFPEVSADVSAEVATEVSATADNAPEPICAVLPEVLAEVTAITASITEDLAGFRLQRLEIFNWGTFDQHVWTLQIDGRNGLLTGDIGSGKSTIVDAITTLLVPAHRVAYNKAAGAGVKERDLRSYVLGHYKSERNDITGNAKPVALRDSNNYSVILGVFQNAAYGQTISLAQCFWMKDAHAQPARFFLGAERDLTIKEHFSNFGTDMNQLRKKLRRLGAEIEDGFPKYAAWFRRRFGIENDQALELFHQTVSMKSVGNLTDFVRSHMLEAFDVQTRMLALIQHFDDLNRAHEAVLKAKRQVDLLTPMCADAERQALIAAEIDQYRQCREGLRAYFAGIKLTLLQQELLQLQDQDERLQSRLQALTPERESQRQSIDAIKSALHANGGDRIERLNHEIKSKETLRDQRKYKAERYRQLCSAVALDDVSDLNQFLDQRSALKNLRTEARAQEASLHNDYAEHGVNFRQDKIERDQIHAEISSLKLRRSNIDDRQIQIRAALCAELGFAEADLPFAGELLQIHEQERDWEGAAERLIHGFGLSLLVADEHYAAVAEWVNSHHLKQRFVYFHVHTHHRSEMPNLHRDSLVRKIAIKPDSAFYTWLEREIARRFDVACCLDQQQFRREARAITLAGQIKDPSGRHEKDDRHSLHDRSRYILGWSNTEKIKALEKKRLKLETELGKTAQVMMAVKAQMDALNTRIENYNRLEEFSEFEELDWASLASEIQALLEQRASLAASSDIMAQLQKQLQSAEKAIIKTEEDLDTYKAQAAQVALRLSNNQEHQQQILSILEENLSSADTESLFEKYRTLALGEHSITLLSCDNYEQKLRAWLQNNIDKEEQKLKRLREKILQAMNQFKIEFKLETAEFDASIDAGFEYQNLLTQLSLDDLPRFEARFKDMLNVNTINEIANFNAQLARERETIKERITHINLSLTQIDYNPGRYIVLESQISPDAEIRDFQAELRTCTEGALTGSDEAQYSEAKFLQVKRIIDRFRGRDGLSEADKRWTTKVTDVRNWFLFAASERYRLDDTEFEHYSDSGGKSGGQKEKLAYTILAASLAYQFGLEWGASRSRSFRFVVIDEAFGRGSDESAQYGLRLFAQLNLQLLIVTPLQKIHIIEPYVAHVGFVHNEDGRSSKLRNLSIAEYRREKTALSEVRALIQHPIQKTIPQPIPQ</sequence>
<keyword evidence="1" id="KW-0175">Coiled coil</keyword>
<feature type="coiled-coil region" evidence="1">
    <location>
        <begin position="737"/>
        <end position="771"/>
    </location>
</feature>
<keyword evidence="2" id="KW-0378">Hydrolase</keyword>
<keyword evidence="3" id="KW-1185">Reference proteome</keyword>
<keyword evidence="2" id="KW-0540">Nuclease</keyword>
<evidence type="ECO:0000313" key="2">
    <source>
        <dbReference type="EMBL" id="AZP10827.1"/>
    </source>
</evidence>